<feature type="transmembrane region" description="Helical" evidence="1">
    <location>
        <begin position="73"/>
        <end position="93"/>
    </location>
</feature>
<dbReference type="EMBL" id="CP001699">
    <property type="protein sequence ID" value="ACU62556.1"/>
    <property type="molecule type" value="Genomic_DNA"/>
</dbReference>
<proteinExistence type="predicted"/>
<dbReference type="KEGG" id="cpi:Cpin_5124"/>
<evidence type="ECO:0000313" key="2">
    <source>
        <dbReference type="EMBL" id="ACU62556.1"/>
    </source>
</evidence>
<keyword evidence="1" id="KW-1133">Transmembrane helix</keyword>
<protein>
    <submittedName>
        <fullName evidence="2">Uncharacterized protein</fullName>
    </submittedName>
</protein>
<accession>A0A979GXN6</accession>
<evidence type="ECO:0000313" key="3">
    <source>
        <dbReference type="Proteomes" id="UP000002215"/>
    </source>
</evidence>
<feature type="transmembrane region" description="Helical" evidence="1">
    <location>
        <begin position="99"/>
        <end position="118"/>
    </location>
</feature>
<sequence length="289" mass="33385">MNNGRMTRVIAPIGGIGFSSIILAVARIILCIYVLGTDPLSPGFGYLIVLLFCISVTRHLFLYFNKVTPDNILIFFLDLFTPCLYGFVLYHMLSVYEAKFLSVLVSIFLPAVVYYYLFAGETNHRMDKGIFLAGLFCYVLPFLLVLNYSFDFSHPVIERYFLINKSLATTGSDTEGYSDNYYFDLIHTDSIATIAHWEDVEEKSCAYYSDNWMYKVIKLRNEIFLISGKTTPQNRKPQCSFLLRRINGPVFRKVATERQYSHFERGDTLNMEKRKGLLGIEWSQLLMIR</sequence>
<dbReference type="RefSeq" id="WP_012792724.1">
    <property type="nucleotide sequence ID" value="NC_013132.1"/>
</dbReference>
<feature type="transmembrane region" description="Helical" evidence="1">
    <location>
        <begin position="12"/>
        <end position="36"/>
    </location>
</feature>
<name>A0A979GXN6_CHIPD</name>
<gene>
    <name evidence="2" type="ordered locus">Cpin_5124</name>
</gene>
<dbReference type="Proteomes" id="UP000002215">
    <property type="component" value="Chromosome"/>
</dbReference>
<reference evidence="3" key="1">
    <citation type="submission" date="2009-08" db="EMBL/GenBank/DDBJ databases">
        <title>The complete genome of Chitinophaga pinensis DSM 2588.</title>
        <authorList>
            <consortium name="US DOE Joint Genome Institute (JGI-PGF)"/>
            <person name="Lucas S."/>
            <person name="Copeland A."/>
            <person name="Lapidus A."/>
            <person name="Glavina del Rio T."/>
            <person name="Dalin E."/>
            <person name="Tice H."/>
            <person name="Bruce D."/>
            <person name="Goodwin L."/>
            <person name="Pitluck S."/>
            <person name="Kyrpides N."/>
            <person name="Mavromatis K."/>
            <person name="Ivanova N."/>
            <person name="Mikhailova N."/>
            <person name="Sims D."/>
            <person name="Meinche L."/>
            <person name="Brettin T."/>
            <person name="Detter J.C."/>
            <person name="Han C."/>
            <person name="Larimer F."/>
            <person name="Land M."/>
            <person name="Hauser L."/>
            <person name="Markowitz V."/>
            <person name="Cheng J.-F."/>
            <person name="Hugenholtz P."/>
            <person name="Woyke T."/>
            <person name="Wu D."/>
            <person name="Spring S."/>
            <person name="Klenk H.-P."/>
            <person name="Eisen J.A."/>
        </authorList>
    </citation>
    <scope>NUCLEOTIDE SEQUENCE [LARGE SCALE GENOMIC DNA]</scope>
    <source>
        <strain evidence="3">ATCC 43595 / DSM 2588 / LMG 13176 / NBRC 15968 / NCIMB 11800 / UQM 2034</strain>
    </source>
</reference>
<evidence type="ECO:0000256" key="1">
    <source>
        <dbReference type="SAM" id="Phobius"/>
    </source>
</evidence>
<keyword evidence="1" id="KW-0812">Transmembrane</keyword>
<reference evidence="2 3" key="2">
    <citation type="journal article" date="2010" name="Stand. Genomic Sci.">
        <title>Complete genome sequence of Chitinophaga pinensis type strain (UQM 2034).</title>
        <authorList>
            <person name="Glavina Del Rio T."/>
            <person name="Abt B."/>
            <person name="Spring S."/>
            <person name="Lapidus A."/>
            <person name="Nolan M."/>
            <person name="Tice H."/>
            <person name="Copeland A."/>
            <person name="Cheng J.F."/>
            <person name="Chen F."/>
            <person name="Bruce D."/>
            <person name="Goodwin L."/>
            <person name="Pitluck S."/>
            <person name="Ivanova N."/>
            <person name="Mavromatis K."/>
            <person name="Mikhailova N."/>
            <person name="Pati A."/>
            <person name="Chen A."/>
            <person name="Palaniappan K."/>
            <person name="Land M."/>
            <person name="Hauser L."/>
            <person name="Chang Y.J."/>
            <person name="Jeffries C.D."/>
            <person name="Chain P."/>
            <person name="Saunders E."/>
            <person name="Detter J.C."/>
            <person name="Brettin T."/>
            <person name="Rohde M."/>
            <person name="Goker M."/>
            <person name="Bristow J."/>
            <person name="Eisen J.A."/>
            <person name="Markowitz V."/>
            <person name="Hugenholtz P."/>
            <person name="Kyrpides N.C."/>
            <person name="Klenk H.P."/>
            <person name="Lucas S."/>
        </authorList>
    </citation>
    <scope>NUCLEOTIDE SEQUENCE [LARGE SCALE GENOMIC DNA]</scope>
    <source>
        <strain evidence="3">ATCC 43595 / DSM 2588 / LMG 13176 / NBRC 15968 / NCIMB 11800 / UQM 2034</strain>
    </source>
</reference>
<organism evidence="2 3">
    <name type="scientific">Chitinophaga pinensis (strain ATCC 43595 / DSM 2588 / LMG 13176 / NBRC 15968 / NCIMB 11800 / UQM 2034)</name>
    <dbReference type="NCBI Taxonomy" id="485918"/>
    <lineage>
        <taxon>Bacteria</taxon>
        <taxon>Pseudomonadati</taxon>
        <taxon>Bacteroidota</taxon>
        <taxon>Chitinophagia</taxon>
        <taxon>Chitinophagales</taxon>
        <taxon>Chitinophagaceae</taxon>
        <taxon>Chitinophaga</taxon>
    </lineage>
</organism>
<keyword evidence="1" id="KW-0472">Membrane</keyword>
<dbReference type="OrthoDB" id="655599at2"/>
<feature type="transmembrane region" description="Helical" evidence="1">
    <location>
        <begin position="130"/>
        <end position="150"/>
    </location>
</feature>
<dbReference type="AlphaFoldDB" id="A0A979GXN6"/>
<feature type="transmembrane region" description="Helical" evidence="1">
    <location>
        <begin position="42"/>
        <end position="61"/>
    </location>
</feature>